<sequence length="305" mass="34690">MMRDGLDHLPAVKRRELERVARVLFDEFEDAVKTKLSDKRKGGRILKLILFGSYARGDWVEDRASGYISDYDLLIVVNSDTFTDLQTWWAAADDHLVRELTVTRHLATPVNFIVHSLMDVNDQLARGRPFFADIARDGIALYEAPGQRLAAPRQLYAEERHAEAMAHYDKWLPDAAYCLTLAEYAIRDGKTNHAAFMLHQAVERAYHGLLLVLTLYSPKSHRLTVLRSLAENLDPRLIEAWPRDTRAARRAFAQLQRAYVEARYSPAYEITPDELAWIIYRVKHLHAIAAAICAEHLAGNGKGTA</sequence>
<name>T0J086_9SPHN</name>
<dbReference type="Gene3D" id="1.20.120.330">
    <property type="entry name" value="Nucleotidyltransferases domain 2"/>
    <property type="match status" value="1"/>
</dbReference>
<comment type="caution">
    <text evidence="2">The sequence shown here is derived from an EMBL/GenBank/DDBJ whole genome shotgun (WGS) entry which is preliminary data.</text>
</comment>
<dbReference type="EMBL" id="ATDP01000068">
    <property type="protein sequence ID" value="EQB17565.1"/>
    <property type="molecule type" value="Genomic_DNA"/>
</dbReference>
<dbReference type="Pfam" id="PF01909">
    <property type="entry name" value="NTP_transf_2"/>
    <property type="match status" value="1"/>
</dbReference>
<dbReference type="PATRIC" id="fig|1331060.3.peg.681"/>
<keyword evidence="2" id="KW-0808">Transferase</keyword>
<dbReference type="SUPFAM" id="SSF81301">
    <property type="entry name" value="Nucleotidyltransferase"/>
    <property type="match status" value="1"/>
</dbReference>
<dbReference type="SMART" id="SM00748">
    <property type="entry name" value="HEPN"/>
    <property type="match status" value="1"/>
</dbReference>
<reference evidence="2 3" key="1">
    <citation type="journal article" date="2013" name="Genome Announc.">
        <title>Draft Genome Sequence of Sphingobium lactosutens Strain DS20T, Isolated from a Hexachlorocyclohexane Dumpsite.</title>
        <authorList>
            <person name="Kumar R."/>
            <person name="Dwivedi V."/>
            <person name="Negi V."/>
            <person name="Khurana J.P."/>
            <person name="Lal R."/>
        </authorList>
    </citation>
    <scope>NUCLEOTIDE SEQUENCE [LARGE SCALE GENOMIC DNA]</scope>
    <source>
        <strain evidence="2 3">DS20</strain>
    </source>
</reference>
<dbReference type="eggNOG" id="COG1708">
    <property type="taxonomic scope" value="Bacteria"/>
</dbReference>
<evidence type="ECO:0000259" key="1">
    <source>
        <dbReference type="PROSITE" id="PS50910"/>
    </source>
</evidence>
<dbReference type="Gene3D" id="3.30.460.10">
    <property type="entry name" value="Beta Polymerase, domain 2"/>
    <property type="match status" value="1"/>
</dbReference>
<dbReference type="PROSITE" id="PS50910">
    <property type="entry name" value="HEPN"/>
    <property type="match status" value="1"/>
</dbReference>
<gene>
    <name evidence="2" type="ORF">RLDS_03770</name>
</gene>
<dbReference type="InterPro" id="IPR052548">
    <property type="entry name" value="Type_VII_TA_antitoxin"/>
</dbReference>
<dbReference type="GO" id="GO:0016779">
    <property type="term" value="F:nucleotidyltransferase activity"/>
    <property type="evidence" value="ECO:0007669"/>
    <property type="project" value="InterPro"/>
</dbReference>
<keyword evidence="3" id="KW-1185">Reference proteome</keyword>
<dbReference type="SUPFAM" id="SSF81593">
    <property type="entry name" value="Nucleotidyltransferase substrate binding subunit/domain"/>
    <property type="match status" value="1"/>
</dbReference>
<dbReference type="InterPro" id="IPR007842">
    <property type="entry name" value="HEPN_dom"/>
</dbReference>
<dbReference type="eggNOG" id="COG2250">
    <property type="taxonomic scope" value="Bacteria"/>
</dbReference>
<organism evidence="2 3">
    <name type="scientific">Sphingobium lactosutens DS20</name>
    <dbReference type="NCBI Taxonomy" id="1331060"/>
    <lineage>
        <taxon>Bacteria</taxon>
        <taxon>Pseudomonadati</taxon>
        <taxon>Pseudomonadota</taxon>
        <taxon>Alphaproteobacteria</taxon>
        <taxon>Sphingomonadales</taxon>
        <taxon>Sphingomonadaceae</taxon>
        <taxon>Sphingobium</taxon>
    </lineage>
</organism>
<protein>
    <submittedName>
        <fullName evidence="2">Nucleotidyltransferase</fullName>
    </submittedName>
</protein>
<dbReference type="PANTHER" id="PTHR33933">
    <property type="entry name" value="NUCLEOTIDYLTRANSFERASE"/>
    <property type="match status" value="1"/>
</dbReference>
<feature type="domain" description="HEPN" evidence="1">
    <location>
        <begin position="172"/>
        <end position="292"/>
    </location>
</feature>
<dbReference type="Pfam" id="PF05168">
    <property type="entry name" value="HEPN"/>
    <property type="match status" value="1"/>
</dbReference>
<dbReference type="PANTHER" id="PTHR33933:SF1">
    <property type="entry name" value="PROTEIN ADENYLYLTRANSFERASE MNTA-RELATED"/>
    <property type="match status" value="1"/>
</dbReference>
<dbReference type="Proteomes" id="UP000015531">
    <property type="component" value="Unassembled WGS sequence"/>
</dbReference>
<evidence type="ECO:0000313" key="2">
    <source>
        <dbReference type="EMBL" id="EQB17565.1"/>
    </source>
</evidence>
<dbReference type="InterPro" id="IPR002934">
    <property type="entry name" value="Polymerase_NTP_transf_dom"/>
</dbReference>
<accession>T0J086</accession>
<dbReference type="AlphaFoldDB" id="T0J086"/>
<dbReference type="CDD" id="cd05403">
    <property type="entry name" value="NT_KNTase_like"/>
    <property type="match status" value="1"/>
</dbReference>
<dbReference type="InterPro" id="IPR043519">
    <property type="entry name" value="NT_sf"/>
</dbReference>
<proteinExistence type="predicted"/>
<evidence type="ECO:0000313" key="3">
    <source>
        <dbReference type="Proteomes" id="UP000015531"/>
    </source>
</evidence>